<keyword evidence="6" id="KW-1185">Reference proteome</keyword>
<proteinExistence type="predicted"/>
<dbReference type="OrthoDB" id="163438at2759"/>
<feature type="repeat" description="WD" evidence="3">
    <location>
        <begin position="645"/>
        <end position="686"/>
    </location>
</feature>
<keyword evidence="2" id="KW-0677">Repeat</keyword>
<dbReference type="PROSITE" id="PS00678">
    <property type="entry name" value="WD_REPEATS_1"/>
    <property type="match status" value="3"/>
</dbReference>
<dbReference type="Gene3D" id="3.40.50.300">
    <property type="entry name" value="P-loop containing nucleotide triphosphate hydrolases"/>
    <property type="match status" value="1"/>
</dbReference>
<dbReference type="Pfam" id="PF00400">
    <property type="entry name" value="WD40"/>
    <property type="match status" value="4"/>
</dbReference>
<dbReference type="PROSITE" id="PS50082">
    <property type="entry name" value="WD_REPEATS_2"/>
    <property type="match status" value="4"/>
</dbReference>
<dbReference type="InterPro" id="IPR020472">
    <property type="entry name" value="WD40_PAC1"/>
</dbReference>
<reference evidence="5 6" key="1">
    <citation type="submission" date="2014-04" db="EMBL/GenBank/DDBJ databases">
        <authorList>
            <consortium name="DOE Joint Genome Institute"/>
            <person name="Kuo A."/>
            <person name="Zuccaro A."/>
            <person name="Kohler A."/>
            <person name="Nagy L.G."/>
            <person name="Floudas D."/>
            <person name="Copeland A."/>
            <person name="Barry K.W."/>
            <person name="Cichocki N."/>
            <person name="Veneault-Fourrey C."/>
            <person name="LaButti K."/>
            <person name="Lindquist E.A."/>
            <person name="Lipzen A."/>
            <person name="Lundell T."/>
            <person name="Morin E."/>
            <person name="Murat C."/>
            <person name="Sun H."/>
            <person name="Tunlid A."/>
            <person name="Henrissat B."/>
            <person name="Grigoriev I.V."/>
            <person name="Hibbett D.S."/>
            <person name="Martin F."/>
            <person name="Nordberg H.P."/>
            <person name="Cantor M.N."/>
            <person name="Hua S.X."/>
        </authorList>
    </citation>
    <scope>NUCLEOTIDE SEQUENCE [LARGE SCALE GENOMIC DNA]</scope>
    <source>
        <strain evidence="5 6">MAFF 305830</strain>
    </source>
</reference>
<evidence type="ECO:0000259" key="4">
    <source>
        <dbReference type="Pfam" id="PF24883"/>
    </source>
</evidence>
<dbReference type="InterPro" id="IPR015943">
    <property type="entry name" value="WD40/YVTN_repeat-like_dom_sf"/>
</dbReference>
<dbReference type="InterPro" id="IPR050349">
    <property type="entry name" value="WD_LIS1/nudF_dynein_reg"/>
</dbReference>
<dbReference type="InterPro" id="IPR036322">
    <property type="entry name" value="WD40_repeat_dom_sf"/>
</dbReference>
<accession>A0A0C2WE79</accession>
<dbReference type="PRINTS" id="PR00320">
    <property type="entry name" value="GPROTEINBRPT"/>
</dbReference>
<dbReference type="STRING" id="933852.A0A0C2WE79"/>
<feature type="domain" description="Nephrocystin 3-like N-terminal" evidence="4">
    <location>
        <begin position="6"/>
        <end position="177"/>
    </location>
</feature>
<sequence>EMCLEGTRRDILQNIRSWAADLEAPNILWVNGYPGVGKSAIASTIVEELRSSNRLGSSFFFQRERADTMTPNALWSKVAHDLARRYASIRKHLITTLNENENLPTSPNVDALFRQLIYEPLMESDIPTEKLPVIVLDALDECGGIEGWRSDHRKKLTLTLKSWSSLPGRFKLVVTSRWEHDIERLFSTTSHHTIEVISGEKVDPNSSADIRAFLLHELRRLRDRYPSLPSDWPEREAITRLIDGAKGVFIWIKTVIKLLENGEPRRTLRQVLGNGAGSMKDLYSWILHASFPKPSDDDTKDFRAILGAIIFTREPLDVASLAHFLSIDDSTMEYIFTGLQSVLDCGVTIRIRHQSFVDFLLNPDECPPSFFVNKEDENKNLTLHCLGTMKQHLRFNICDLESSYVRNQDVPDLVQRVDKCIPPYLSYSSRYWASHLVETVPDRNINDSLQHFMDHQFLWWLEVMSLMRQINTGSSMLRSLVSWLRQSNQDDSLATDMQKFVAGFASVMSQSTPHIYISALALAPRCLEVSKQYSSHYPRTLAVRSGGYKSWPSVQNICTGHKGSVSSVAFAPDGRRIVSGSEDHTIRVWDAETGETTVLGPLQGHSDPVVSVSFSPDGKRIISGSWDHTIRVWDVKTGQTVLGPLQGHRSSINTVSFSPDGKRIVSGSWDHTFRVWDAKTGQTVLGPLQGHRSSINSVSFSPDGKRIVSGSHDHTIRVWDLETGQTAADIYSDFRKTAKAEDGWIRGPNSELLFWVPPEIRPRLCALSNILVIDRQKAWTTLDLEHFVHGEEWSQCKDEHIT</sequence>
<dbReference type="Pfam" id="PF24883">
    <property type="entry name" value="NPHP3_N"/>
    <property type="match status" value="1"/>
</dbReference>
<dbReference type="InterPro" id="IPR027417">
    <property type="entry name" value="P-loop_NTPase"/>
</dbReference>
<protein>
    <recommendedName>
        <fullName evidence="4">Nephrocystin 3-like N-terminal domain-containing protein</fullName>
    </recommendedName>
</protein>
<feature type="repeat" description="WD" evidence="3">
    <location>
        <begin position="558"/>
        <end position="599"/>
    </location>
</feature>
<dbReference type="PROSITE" id="PS50294">
    <property type="entry name" value="WD_REPEATS_REGION"/>
    <property type="match status" value="4"/>
</dbReference>
<evidence type="ECO:0000256" key="1">
    <source>
        <dbReference type="ARBA" id="ARBA00022574"/>
    </source>
</evidence>
<dbReference type="SUPFAM" id="SSF50978">
    <property type="entry name" value="WD40 repeat-like"/>
    <property type="match status" value="1"/>
</dbReference>
<feature type="repeat" description="WD" evidence="3">
    <location>
        <begin position="602"/>
        <end position="643"/>
    </location>
</feature>
<dbReference type="SUPFAM" id="SSF52540">
    <property type="entry name" value="P-loop containing nucleoside triphosphate hydrolases"/>
    <property type="match status" value="1"/>
</dbReference>
<dbReference type="InterPro" id="IPR056884">
    <property type="entry name" value="NPHP3-like_N"/>
</dbReference>
<organism evidence="5 6">
    <name type="scientific">Serendipita vermifera MAFF 305830</name>
    <dbReference type="NCBI Taxonomy" id="933852"/>
    <lineage>
        <taxon>Eukaryota</taxon>
        <taxon>Fungi</taxon>
        <taxon>Dikarya</taxon>
        <taxon>Basidiomycota</taxon>
        <taxon>Agaricomycotina</taxon>
        <taxon>Agaricomycetes</taxon>
        <taxon>Sebacinales</taxon>
        <taxon>Serendipitaceae</taxon>
        <taxon>Serendipita</taxon>
    </lineage>
</organism>
<keyword evidence="1 3" id="KW-0853">WD repeat</keyword>
<dbReference type="Gene3D" id="2.130.10.10">
    <property type="entry name" value="YVTN repeat-like/Quinoprotein amine dehydrogenase"/>
    <property type="match status" value="2"/>
</dbReference>
<dbReference type="HOGENOM" id="CLU_000288_6_0_1"/>
<feature type="repeat" description="WD" evidence="3">
    <location>
        <begin position="688"/>
        <end position="729"/>
    </location>
</feature>
<dbReference type="PANTHER" id="PTHR44129">
    <property type="entry name" value="WD REPEAT-CONTAINING PROTEIN POP1"/>
    <property type="match status" value="1"/>
</dbReference>
<dbReference type="Proteomes" id="UP000054097">
    <property type="component" value="Unassembled WGS sequence"/>
</dbReference>
<evidence type="ECO:0000256" key="2">
    <source>
        <dbReference type="ARBA" id="ARBA00022737"/>
    </source>
</evidence>
<evidence type="ECO:0000313" key="6">
    <source>
        <dbReference type="Proteomes" id="UP000054097"/>
    </source>
</evidence>
<reference evidence="6" key="2">
    <citation type="submission" date="2015-01" db="EMBL/GenBank/DDBJ databases">
        <title>Evolutionary Origins and Diversification of the Mycorrhizal Mutualists.</title>
        <authorList>
            <consortium name="DOE Joint Genome Institute"/>
            <consortium name="Mycorrhizal Genomics Consortium"/>
            <person name="Kohler A."/>
            <person name="Kuo A."/>
            <person name="Nagy L.G."/>
            <person name="Floudas D."/>
            <person name="Copeland A."/>
            <person name="Barry K.W."/>
            <person name="Cichocki N."/>
            <person name="Veneault-Fourrey C."/>
            <person name="LaButti K."/>
            <person name="Lindquist E.A."/>
            <person name="Lipzen A."/>
            <person name="Lundell T."/>
            <person name="Morin E."/>
            <person name="Murat C."/>
            <person name="Riley R."/>
            <person name="Ohm R."/>
            <person name="Sun H."/>
            <person name="Tunlid A."/>
            <person name="Henrissat B."/>
            <person name="Grigoriev I.V."/>
            <person name="Hibbett D.S."/>
            <person name="Martin F."/>
        </authorList>
    </citation>
    <scope>NUCLEOTIDE SEQUENCE [LARGE SCALE GENOMIC DNA]</scope>
    <source>
        <strain evidence="6">MAFF 305830</strain>
    </source>
</reference>
<dbReference type="CDD" id="cd00200">
    <property type="entry name" value="WD40"/>
    <property type="match status" value="1"/>
</dbReference>
<dbReference type="EMBL" id="KN824320">
    <property type="protein sequence ID" value="KIM24753.1"/>
    <property type="molecule type" value="Genomic_DNA"/>
</dbReference>
<dbReference type="InterPro" id="IPR019775">
    <property type="entry name" value="WD40_repeat_CS"/>
</dbReference>
<gene>
    <name evidence="5" type="ORF">M408DRAFT_75414</name>
</gene>
<dbReference type="AlphaFoldDB" id="A0A0C2WE79"/>
<evidence type="ECO:0000256" key="3">
    <source>
        <dbReference type="PROSITE-ProRule" id="PRU00221"/>
    </source>
</evidence>
<dbReference type="InterPro" id="IPR001680">
    <property type="entry name" value="WD40_rpt"/>
</dbReference>
<dbReference type="SMART" id="SM00320">
    <property type="entry name" value="WD40"/>
    <property type="match status" value="4"/>
</dbReference>
<evidence type="ECO:0000313" key="5">
    <source>
        <dbReference type="EMBL" id="KIM24753.1"/>
    </source>
</evidence>
<feature type="non-terminal residue" evidence="5">
    <location>
        <position position="1"/>
    </location>
</feature>
<name>A0A0C2WE79_SERVB</name>